<dbReference type="PROSITE" id="PS00675">
    <property type="entry name" value="SIGMA54_INTERACT_1"/>
    <property type="match status" value="1"/>
</dbReference>
<feature type="region of interest" description="Disordered" evidence="5">
    <location>
        <begin position="798"/>
        <end position="841"/>
    </location>
</feature>
<dbReference type="AlphaFoldDB" id="F0SV73"/>
<dbReference type="GO" id="GO:0006302">
    <property type="term" value="P:double-strand break repair"/>
    <property type="evidence" value="ECO:0007669"/>
    <property type="project" value="InterPro"/>
</dbReference>
<comment type="similarity">
    <text evidence="1">Belongs to the SMC family. SbcC subfamily.</text>
</comment>
<feature type="region of interest" description="Disordered" evidence="5">
    <location>
        <begin position="397"/>
        <end position="416"/>
    </location>
</feature>
<dbReference type="STRING" id="645991.Sgly_1259"/>
<dbReference type="KEGG" id="sgy:Sgly_1259"/>
<dbReference type="Gene3D" id="3.40.50.300">
    <property type="entry name" value="P-loop containing nucleotide triphosphate hydrolases"/>
    <property type="match status" value="2"/>
</dbReference>
<evidence type="ECO:0000256" key="5">
    <source>
        <dbReference type="SAM" id="MobiDB-lite"/>
    </source>
</evidence>
<sequence length="1055" mass="115960">MKPLNVVMSAFGPYAGRVEIPLRQIGGEGLFLITGDTGAGKTTIFDAIAFALFDGASGSVRTVDTLRSDFAAVETKTYVELEFSHQGKTYTVIRNPKYERPKKSGTGFTQENADATLLLPGGAVVSGSNKVTEKIVELLGIEFRQFKQIAMIAQGEFLKLLLADSNERAGIFRRVFNTDLYLSVQDTLKRREKELKARCEQSVFSILQYMDGIQCPPDHPHCPQMAELLARRSIHAAEQILALLEDLIAGDQGLQEQAKRHGAELAAALLAQAAERKEAEYVNQSFAALAAAQRTLDTLRLREEEVRQKEETALAAEKALYGVKPLAESYEREKAARDELRARTEELSEAVAGQTPQVEKLLAAWNAEQEKEPARLKLAEEIPRLREALPKYDRVEALRQEKSGQEKARKDLEESLSGWHRQKQELAAGQDQLTREAETLSEADTALLACGNALTQITARGKAIQSLLTGLSAVRTLQAADEDLRKAFLAAEKSYSAANEDYIRQEQAFFREQAGILAQSLTDGDPCPVCGSISHPRKAQPPAEAPSEAELQNLKARLAEKQRALQTAGEKAGSKKTEIETTLANLWETAGSLFAARIPDSLSPGGPDSLSRLEGLAGEELGQAREEYQKQAGHKPELEAQSARRKACLEELAQTGERLRQAEEALTGLTERKSGLDIDLAKTGRDLENLQEGLLYPSLETARQVLGETAREAEELKLALQEAENSYRAGRQALDSQITLLADLEQRKEGVVRAAEQALEKFTAKYQAAGFRDEEAYRFALMSEQALTDLKNETAAYREASKAAETDRRRLEQETRDKQPKDSAGIAAEQNRLQQEKDRADQELQKIAARLQNNAAIAQSLTRAEAGRHLLEKEYLVIMSLAKTANGELAGKQKLAFEQYVQASYFNRIIAEANKRLAGMTQGRYELLRRENGADKRSQSGLDLDVLDNYTGKTRTVKSLSGGESFKASLALALGLSDVIQSYAGGVAIDTLFIDEGFGALDAESLEQAIAILQGLTAGNRLVGMISHVSELKERIDKQIVVRKAMAGSTIRLMS</sequence>
<feature type="coiled-coil region" evidence="4">
    <location>
        <begin position="289"/>
        <end position="350"/>
    </location>
</feature>
<dbReference type="PANTHER" id="PTHR32114:SF2">
    <property type="entry name" value="ABC TRANSPORTER ABCH.3"/>
    <property type="match status" value="1"/>
</dbReference>
<evidence type="ECO:0000313" key="7">
    <source>
        <dbReference type="EMBL" id="ADY55573.1"/>
    </source>
</evidence>
<gene>
    <name evidence="7" type="ordered locus">Sgly_1259</name>
</gene>
<comment type="subunit">
    <text evidence="2">Heterodimer of SbcC and SbcD.</text>
</comment>
<feature type="coiled-coil region" evidence="4">
    <location>
        <begin position="645"/>
        <end position="672"/>
    </location>
</feature>
<evidence type="ECO:0000256" key="3">
    <source>
        <dbReference type="ARBA" id="ARBA00013368"/>
    </source>
</evidence>
<evidence type="ECO:0000313" key="8">
    <source>
        <dbReference type="Proteomes" id="UP000007488"/>
    </source>
</evidence>
<reference evidence="7 8" key="1">
    <citation type="journal article" date="2011" name="Stand. Genomic Sci.">
        <title>Complete genome sequence of Syntrophobotulus glycolicus type strain (FlGlyR).</title>
        <authorList>
            <person name="Han C."/>
            <person name="Mwirichia R."/>
            <person name="Chertkov O."/>
            <person name="Held B."/>
            <person name="Lapidus A."/>
            <person name="Nolan M."/>
            <person name="Lucas S."/>
            <person name="Hammon N."/>
            <person name="Deshpande S."/>
            <person name="Cheng J.F."/>
            <person name="Tapia R."/>
            <person name="Goodwin L."/>
            <person name="Pitluck S."/>
            <person name="Huntemann M."/>
            <person name="Liolios K."/>
            <person name="Ivanova N."/>
            <person name="Pagani I."/>
            <person name="Mavromatis K."/>
            <person name="Ovchinikova G."/>
            <person name="Pati A."/>
            <person name="Chen A."/>
            <person name="Palaniappan K."/>
            <person name="Land M."/>
            <person name="Hauser L."/>
            <person name="Brambilla E.M."/>
            <person name="Rohde M."/>
            <person name="Spring S."/>
            <person name="Sikorski J."/>
            <person name="Goker M."/>
            <person name="Woyke T."/>
            <person name="Bristow J."/>
            <person name="Eisen J.A."/>
            <person name="Markowitz V."/>
            <person name="Hugenholtz P."/>
            <person name="Kyrpides N.C."/>
            <person name="Klenk H.P."/>
            <person name="Detter J.C."/>
        </authorList>
    </citation>
    <scope>NUCLEOTIDE SEQUENCE [LARGE SCALE GENOMIC DNA]</scope>
    <source>
        <strain evidence="8">DSM 8271 / FlGlyR</strain>
    </source>
</reference>
<dbReference type="RefSeq" id="WP_013624443.1">
    <property type="nucleotide sequence ID" value="NC_015172.1"/>
</dbReference>
<dbReference type="eggNOG" id="COG0419">
    <property type="taxonomic scope" value="Bacteria"/>
</dbReference>
<evidence type="ECO:0000256" key="2">
    <source>
        <dbReference type="ARBA" id="ARBA00011322"/>
    </source>
</evidence>
<keyword evidence="8" id="KW-1185">Reference proteome</keyword>
<protein>
    <recommendedName>
        <fullName evidence="3">Nuclease SbcCD subunit C</fullName>
    </recommendedName>
</protein>
<accession>F0SV73</accession>
<name>F0SV73_SYNGF</name>
<keyword evidence="4" id="KW-0175">Coiled coil</keyword>
<dbReference type="OrthoDB" id="9795626at2"/>
<organism evidence="7 8">
    <name type="scientific">Syntrophobotulus glycolicus (strain DSM 8271 / FlGlyR)</name>
    <dbReference type="NCBI Taxonomy" id="645991"/>
    <lineage>
        <taxon>Bacteria</taxon>
        <taxon>Bacillati</taxon>
        <taxon>Bacillota</taxon>
        <taxon>Clostridia</taxon>
        <taxon>Eubacteriales</taxon>
        <taxon>Desulfitobacteriaceae</taxon>
        <taxon>Syntrophobotulus</taxon>
    </lineage>
</organism>
<evidence type="ECO:0000256" key="4">
    <source>
        <dbReference type="SAM" id="Coils"/>
    </source>
</evidence>
<dbReference type="PANTHER" id="PTHR32114">
    <property type="entry name" value="ABC TRANSPORTER ABCH.3"/>
    <property type="match status" value="1"/>
</dbReference>
<reference evidence="8" key="2">
    <citation type="submission" date="2011-02" db="EMBL/GenBank/DDBJ databases">
        <title>The complete genome of Syntrophobotulus glycolicus DSM 8271.</title>
        <authorList>
            <person name="Lucas S."/>
            <person name="Copeland A."/>
            <person name="Lapidus A."/>
            <person name="Bruce D."/>
            <person name="Goodwin L."/>
            <person name="Pitluck S."/>
            <person name="Kyrpides N."/>
            <person name="Mavromatis K."/>
            <person name="Pagani I."/>
            <person name="Ivanova N."/>
            <person name="Mikhailova N."/>
            <person name="Chertkov O."/>
            <person name="Held B."/>
            <person name="Detter J.C."/>
            <person name="Tapia R."/>
            <person name="Han C."/>
            <person name="Land M."/>
            <person name="Hauser L."/>
            <person name="Markowitz V."/>
            <person name="Cheng J.-F."/>
            <person name="Hugenholtz P."/>
            <person name="Woyke T."/>
            <person name="Wu D."/>
            <person name="Spring S."/>
            <person name="Schroeder M."/>
            <person name="Brambilla E."/>
            <person name="Klenk H.-P."/>
            <person name="Eisen J.A."/>
        </authorList>
    </citation>
    <scope>NUCLEOTIDE SEQUENCE [LARGE SCALE GENOMIC DNA]</scope>
    <source>
        <strain evidence="8">DSM 8271 / FlGlyR</strain>
    </source>
</reference>
<feature type="compositionally biased region" description="Basic and acidic residues" evidence="5">
    <location>
        <begin position="799"/>
        <end position="821"/>
    </location>
</feature>
<proteinExistence type="inferred from homology"/>
<dbReference type="EMBL" id="CP002547">
    <property type="protein sequence ID" value="ADY55573.1"/>
    <property type="molecule type" value="Genomic_DNA"/>
</dbReference>
<dbReference type="SUPFAM" id="SSF52540">
    <property type="entry name" value="P-loop containing nucleoside triphosphate hydrolases"/>
    <property type="match status" value="1"/>
</dbReference>
<dbReference type="InterPro" id="IPR025662">
    <property type="entry name" value="Sigma_54_int_dom_ATP-bd_1"/>
</dbReference>
<feature type="domain" description="Rad50/SbcC-type AAA" evidence="6">
    <location>
        <begin position="7"/>
        <end position="197"/>
    </location>
</feature>
<dbReference type="InterPro" id="IPR027417">
    <property type="entry name" value="P-loop_NTPase"/>
</dbReference>
<dbReference type="HOGENOM" id="CLU_004785_2_0_9"/>
<dbReference type="Pfam" id="PF13476">
    <property type="entry name" value="AAA_23"/>
    <property type="match status" value="1"/>
</dbReference>
<dbReference type="Proteomes" id="UP000007488">
    <property type="component" value="Chromosome"/>
</dbReference>
<feature type="coiled-coil region" evidence="4">
    <location>
        <begin position="699"/>
        <end position="761"/>
    </location>
</feature>
<evidence type="ECO:0000256" key="1">
    <source>
        <dbReference type="ARBA" id="ARBA00006930"/>
    </source>
</evidence>
<dbReference type="GO" id="GO:0016887">
    <property type="term" value="F:ATP hydrolysis activity"/>
    <property type="evidence" value="ECO:0007669"/>
    <property type="project" value="InterPro"/>
</dbReference>
<feature type="compositionally biased region" description="Basic and acidic residues" evidence="5">
    <location>
        <begin position="397"/>
        <end position="413"/>
    </location>
</feature>
<dbReference type="Pfam" id="PF13558">
    <property type="entry name" value="SbcC_Walker_B"/>
    <property type="match status" value="1"/>
</dbReference>
<evidence type="ECO:0000259" key="6">
    <source>
        <dbReference type="Pfam" id="PF13476"/>
    </source>
</evidence>
<dbReference type="InterPro" id="IPR038729">
    <property type="entry name" value="Rad50/SbcC_AAA"/>
</dbReference>